<dbReference type="Pfam" id="PF00583">
    <property type="entry name" value="Acetyltransf_1"/>
    <property type="match status" value="1"/>
</dbReference>
<protein>
    <submittedName>
        <fullName evidence="4">Acyl-CoA N-acyltransferase</fullName>
    </submittedName>
</protein>
<dbReference type="Gene3D" id="3.40.630.30">
    <property type="match status" value="1"/>
</dbReference>
<sequence length="191" mass="21335">ASTETRHSSSSKASSLPPLPRNVKVVQLTEDLIPAFKRLNSLTLPVPYPPSFYTETMTEPHHSITLMALWHSKPPTNPQSSDTEKPLLVGAIRCRILPSSILYISTLCLLSPYRSHGIATHLLQKVVMKAAKEHNVKSVTAHVWEANYDALKWYKKRGFEVVGKEEGYYRKLMPSGAILVRKVIGVGDFLS</sequence>
<evidence type="ECO:0000256" key="1">
    <source>
        <dbReference type="ARBA" id="ARBA00022679"/>
    </source>
</evidence>
<dbReference type="AlphaFoldDB" id="A0A9P4MV85"/>
<feature type="domain" description="N-acetyltransferase" evidence="3">
    <location>
        <begin position="23"/>
        <end position="185"/>
    </location>
</feature>
<feature type="non-terminal residue" evidence="4">
    <location>
        <position position="1"/>
    </location>
</feature>
<dbReference type="GO" id="GO:0031415">
    <property type="term" value="C:NatA complex"/>
    <property type="evidence" value="ECO:0007669"/>
    <property type="project" value="TreeGrafter"/>
</dbReference>
<dbReference type="InterPro" id="IPR000182">
    <property type="entry name" value="GNAT_dom"/>
</dbReference>
<dbReference type="CDD" id="cd04301">
    <property type="entry name" value="NAT_SF"/>
    <property type="match status" value="1"/>
</dbReference>
<keyword evidence="1" id="KW-0808">Transferase</keyword>
<dbReference type="Proteomes" id="UP000800093">
    <property type="component" value="Unassembled WGS sequence"/>
</dbReference>
<evidence type="ECO:0000256" key="2">
    <source>
        <dbReference type="ARBA" id="ARBA00023315"/>
    </source>
</evidence>
<evidence type="ECO:0000259" key="3">
    <source>
        <dbReference type="PROSITE" id="PS51186"/>
    </source>
</evidence>
<dbReference type="PANTHER" id="PTHR42919:SF8">
    <property type="entry name" value="N-ALPHA-ACETYLTRANSFERASE 50"/>
    <property type="match status" value="1"/>
</dbReference>
<dbReference type="EMBL" id="ML986741">
    <property type="protein sequence ID" value="KAF2258720.1"/>
    <property type="molecule type" value="Genomic_DNA"/>
</dbReference>
<organism evidence="4 5">
    <name type="scientific">Lojkania enalia</name>
    <dbReference type="NCBI Taxonomy" id="147567"/>
    <lineage>
        <taxon>Eukaryota</taxon>
        <taxon>Fungi</taxon>
        <taxon>Dikarya</taxon>
        <taxon>Ascomycota</taxon>
        <taxon>Pezizomycotina</taxon>
        <taxon>Dothideomycetes</taxon>
        <taxon>Pleosporomycetidae</taxon>
        <taxon>Pleosporales</taxon>
        <taxon>Pleosporales incertae sedis</taxon>
        <taxon>Lojkania</taxon>
    </lineage>
</organism>
<evidence type="ECO:0000313" key="4">
    <source>
        <dbReference type="EMBL" id="KAF2258720.1"/>
    </source>
</evidence>
<gene>
    <name evidence="4" type="ORF">CC78DRAFT_414535</name>
</gene>
<keyword evidence="2" id="KW-0012">Acyltransferase</keyword>
<dbReference type="InterPro" id="IPR016181">
    <property type="entry name" value="Acyl_CoA_acyltransferase"/>
</dbReference>
<dbReference type="PROSITE" id="PS51186">
    <property type="entry name" value="GNAT"/>
    <property type="match status" value="1"/>
</dbReference>
<dbReference type="GO" id="GO:0007064">
    <property type="term" value="P:mitotic sister chromatid cohesion"/>
    <property type="evidence" value="ECO:0007669"/>
    <property type="project" value="TreeGrafter"/>
</dbReference>
<accession>A0A9P4MV85</accession>
<name>A0A9P4MV85_9PLEO</name>
<dbReference type="SUPFAM" id="SSF55729">
    <property type="entry name" value="Acyl-CoA N-acyltransferases (Nat)"/>
    <property type="match status" value="1"/>
</dbReference>
<dbReference type="GO" id="GO:0016747">
    <property type="term" value="F:acyltransferase activity, transferring groups other than amino-acyl groups"/>
    <property type="evidence" value="ECO:0007669"/>
    <property type="project" value="InterPro"/>
</dbReference>
<reference evidence="5" key="1">
    <citation type="journal article" date="2020" name="Stud. Mycol.">
        <title>101 Dothideomycetes genomes: A test case for predicting lifestyles and emergence of pathogens.</title>
        <authorList>
            <person name="Haridas S."/>
            <person name="Albert R."/>
            <person name="Binder M."/>
            <person name="Bloem J."/>
            <person name="LaButti K."/>
            <person name="Salamov A."/>
            <person name="Andreopoulos B."/>
            <person name="Baker S."/>
            <person name="Barry K."/>
            <person name="Bills G."/>
            <person name="Bluhm B."/>
            <person name="Cannon C."/>
            <person name="Castanera R."/>
            <person name="Culley D."/>
            <person name="Daum C."/>
            <person name="Ezra D."/>
            <person name="Gonzalez J."/>
            <person name="Henrissat B."/>
            <person name="Kuo A."/>
            <person name="Liang C."/>
            <person name="Lipzen A."/>
            <person name="Lutzoni F."/>
            <person name="Magnuson J."/>
            <person name="Mondo S."/>
            <person name="Nolan M."/>
            <person name="Ohm R."/>
            <person name="Pangilinan J."/>
            <person name="Park H.-J."/>
            <person name="Ramirez L."/>
            <person name="Alfaro M."/>
            <person name="Sun H."/>
            <person name="Tritt A."/>
            <person name="Yoshinaga Y."/>
            <person name="Zwiers L.-H."/>
            <person name="Turgeon B."/>
            <person name="Goodwin S."/>
            <person name="Spatafora J."/>
            <person name="Crous P."/>
            <person name="Grigoriev I."/>
        </authorList>
    </citation>
    <scope>NUCLEOTIDE SEQUENCE [LARGE SCALE GENOMIC DNA]</scope>
    <source>
        <strain evidence="5">CBS 304.66</strain>
    </source>
</reference>
<comment type="caution">
    <text evidence="4">The sequence shown here is derived from an EMBL/GenBank/DDBJ whole genome shotgun (WGS) entry which is preliminary data.</text>
</comment>
<dbReference type="OrthoDB" id="47374at2759"/>
<keyword evidence="5" id="KW-1185">Reference proteome</keyword>
<proteinExistence type="predicted"/>
<feature type="non-terminal residue" evidence="4">
    <location>
        <position position="191"/>
    </location>
</feature>
<evidence type="ECO:0000313" key="5">
    <source>
        <dbReference type="Proteomes" id="UP000800093"/>
    </source>
</evidence>
<dbReference type="InterPro" id="IPR051556">
    <property type="entry name" value="N-term/lysine_N-AcTrnsfr"/>
</dbReference>
<dbReference type="PANTHER" id="PTHR42919">
    <property type="entry name" value="N-ALPHA-ACETYLTRANSFERASE"/>
    <property type="match status" value="1"/>
</dbReference>